<evidence type="ECO:0000313" key="3">
    <source>
        <dbReference type="Proteomes" id="UP001597119"/>
    </source>
</evidence>
<dbReference type="AlphaFoldDB" id="A0ABD6C986"/>
<keyword evidence="3" id="KW-1185">Reference proteome</keyword>
<dbReference type="RefSeq" id="WP_247379638.1">
    <property type="nucleotide sequence ID" value="NZ_JALLGV010000007.1"/>
</dbReference>
<name>A0ABD6C986_9EURY</name>
<reference evidence="2 3" key="1">
    <citation type="journal article" date="2019" name="Int. J. Syst. Evol. Microbiol.">
        <title>The Global Catalogue of Microorganisms (GCM) 10K type strain sequencing project: providing services to taxonomists for standard genome sequencing and annotation.</title>
        <authorList>
            <consortium name="The Broad Institute Genomics Platform"/>
            <consortium name="The Broad Institute Genome Sequencing Center for Infectious Disease"/>
            <person name="Wu L."/>
            <person name="Ma J."/>
        </authorList>
    </citation>
    <scope>NUCLEOTIDE SEQUENCE [LARGE SCALE GENOMIC DNA]</scope>
    <source>
        <strain evidence="2 3">CGMCC 1.12125</strain>
    </source>
</reference>
<protein>
    <submittedName>
        <fullName evidence="2">Rubrerythrin-like domain-containing protein</fullName>
    </submittedName>
</protein>
<dbReference type="EMBL" id="JBHUDJ010000002">
    <property type="protein sequence ID" value="MFD1586479.1"/>
    <property type="molecule type" value="Genomic_DNA"/>
</dbReference>
<feature type="domain" description="DUF7129" evidence="1">
    <location>
        <begin position="10"/>
        <end position="47"/>
    </location>
</feature>
<dbReference type="NCBIfam" id="NF033497">
    <property type="entry name" value="rubre_like_arch"/>
    <property type="match status" value="1"/>
</dbReference>
<dbReference type="SUPFAM" id="SSF57802">
    <property type="entry name" value="Rubredoxin-like"/>
    <property type="match status" value="1"/>
</dbReference>
<proteinExistence type="predicted"/>
<accession>A0ABD6C986</accession>
<dbReference type="Proteomes" id="UP001597119">
    <property type="component" value="Unassembled WGS sequence"/>
</dbReference>
<organism evidence="2 3">
    <name type="scientific">Halorientalis brevis</name>
    <dbReference type="NCBI Taxonomy" id="1126241"/>
    <lineage>
        <taxon>Archaea</taxon>
        <taxon>Methanobacteriati</taxon>
        <taxon>Methanobacteriota</taxon>
        <taxon>Stenosarchaea group</taxon>
        <taxon>Halobacteria</taxon>
        <taxon>Halobacteriales</taxon>
        <taxon>Haloarculaceae</taxon>
        <taxon>Halorientalis</taxon>
    </lineage>
</organism>
<evidence type="ECO:0000313" key="2">
    <source>
        <dbReference type="EMBL" id="MFD1586479.1"/>
    </source>
</evidence>
<evidence type="ECO:0000259" key="1">
    <source>
        <dbReference type="Pfam" id="PF23455"/>
    </source>
</evidence>
<sequence length="47" mass="5361">MRDVTQTPDEETPYECFECGAVVVAEDKPDACPQCESEMRNRQIPLE</sequence>
<dbReference type="InterPro" id="IPR055553">
    <property type="entry name" value="DUF7129"/>
</dbReference>
<dbReference type="Pfam" id="PF23455">
    <property type="entry name" value="DUF7129"/>
    <property type="match status" value="1"/>
</dbReference>
<dbReference type="Gene3D" id="2.20.28.10">
    <property type="match status" value="1"/>
</dbReference>
<gene>
    <name evidence="2" type="ORF">ACFR9U_05765</name>
</gene>
<comment type="caution">
    <text evidence="2">The sequence shown here is derived from an EMBL/GenBank/DDBJ whole genome shotgun (WGS) entry which is preliminary data.</text>
</comment>